<dbReference type="PANTHER" id="PTHR44846:SF1">
    <property type="entry name" value="MANNOSYL-D-GLYCERATE TRANSPORT_METABOLISM SYSTEM REPRESSOR MNGR-RELATED"/>
    <property type="match status" value="1"/>
</dbReference>
<name>A0A090SYX4_9VIBR</name>
<dbReference type="InterPro" id="IPR000524">
    <property type="entry name" value="Tscrpt_reg_HTH_GntR"/>
</dbReference>
<evidence type="ECO:0000256" key="1">
    <source>
        <dbReference type="ARBA" id="ARBA00023015"/>
    </source>
</evidence>
<dbReference type="GO" id="GO:0045892">
    <property type="term" value="P:negative regulation of DNA-templated transcription"/>
    <property type="evidence" value="ECO:0007669"/>
    <property type="project" value="TreeGrafter"/>
</dbReference>
<accession>A0A090SYX4</accession>
<dbReference type="Pfam" id="PF07702">
    <property type="entry name" value="UTRA"/>
    <property type="match status" value="1"/>
</dbReference>
<protein>
    <submittedName>
        <fullName evidence="5">Mannosyl-D-glycerate utilization repressor MngR</fullName>
    </submittedName>
</protein>
<dbReference type="EMBL" id="BBMT01000001">
    <property type="protein sequence ID" value="GAL31679.1"/>
    <property type="molecule type" value="Genomic_DNA"/>
</dbReference>
<dbReference type="Pfam" id="PF00392">
    <property type="entry name" value="GntR"/>
    <property type="match status" value="1"/>
</dbReference>
<dbReference type="GO" id="GO:0003700">
    <property type="term" value="F:DNA-binding transcription factor activity"/>
    <property type="evidence" value="ECO:0007669"/>
    <property type="project" value="InterPro"/>
</dbReference>
<reference evidence="5 6" key="2">
    <citation type="submission" date="2014-09" db="EMBL/GenBank/DDBJ databases">
        <authorList>
            <consortium name="NBRP consortium"/>
            <person name="Sawabe T."/>
            <person name="Meirelles P."/>
            <person name="Nakanishi M."/>
            <person name="Sayaka M."/>
            <person name="Hattori M."/>
            <person name="Ohkuma M."/>
        </authorList>
    </citation>
    <scope>NUCLEOTIDE SEQUENCE [LARGE SCALE GENOMIC DNA]</scope>
    <source>
        <strain evidence="5 6">JCM 19240</strain>
    </source>
</reference>
<dbReference type="NCBIfam" id="NF007292">
    <property type="entry name" value="PRK09764.1"/>
    <property type="match status" value="1"/>
</dbReference>
<dbReference type="SMART" id="SM00866">
    <property type="entry name" value="UTRA"/>
    <property type="match status" value="1"/>
</dbReference>
<sequence>MGLDAPSNIVKSVEVCMARLPMYRRIADAIREKISSGEYKVGEALPTEAQLREEFSVSRVTVRQAIKLLVENQELESIQGSGTYVKENRVNYDIYQQTSFAEKWAHLNGVTHSDVLAFEIQAASLTMAEHLEIQEGERVFYIKRVRFLDDNPITVEETWMPISMFPDLTYQVMQGSKYEFIEKQKGLVIDRSEQEIIPVLPPEEVAGLLHIDPAQPIIEKRTRGLLRGDIVFEYSRNYFKSSEYKFTLVAKRH</sequence>
<dbReference type="InterPro" id="IPR050679">
    <property type="entry name" value="Bact_HTH_transcr_reg"/>
</dbReference>
<dbReference type="FunFam" id="1.10.10.10:FF:000079">
    <property type="entry name" value="GntR family transcriptional regulator"/>
    <property type="match status" value="1"/>
</dbReference>
<comment type="caution">
    <text evidence="5">The sequence shown here is derived from an EMBL/GenBank/DDBJ whole genome shotgun (WGS) entry which is preliminary data.</text>
</comment>
<keyword evidence="3" id="KW-0804">Transcription</keyword>
<proteinExistence type="predicted"/>
<feature type="domain" description="HTH gntR-type" evidence="4">
    <location>
        <begin position="20"/>
        <end position="88"/>
    </location>
</feature>
<keyword evidence="6" id="KW-1185">Reference proteome</keyword>
<dbReference type="Gene3D" id="3.40.1410.10">
    <property type="entry name" value="Chorismate lyase-like"/>
    <property type="match status" value="1"/>
</dbReference>
<reference evidence="5 6" key="1">
    <citation type="submission" date="2014-09" db="EMBL/GenBank/DDBJ databases">
        <title>Vibrio maritimus JCM 19240. (C210) whole genome shotgun sequence.</title>
        <authorList>
            <person name="Sawabe T."/>
            <person name="Meirelles P."/>
            <person name="Nakanishi M."/>
            <person name="Sayaka M."/>
            <person name="Hattori M."/>
            <person name="Ohkuma M."/>
        </authorList>
    </citation>
    <scope>NUCLEOTIDE SEQUENCE [LARGE SCALE GENOMIC DNA]</scope>
    <source>
        <strain evidence="5 6">JCM 19240</strain>
    </source>
</reference>
<dbReference type="InterPro" id="IPR036388">
    <property type="entry name" value="WH-like_DNA-bd_sf"/>
</dbReference>
<dbReference type="SUPFAM" id="SSF46785">
    <property type="entry name" value="Winged helix' DNA-binding domain"/>
    <property type="match status" value="1"/>
</dbReference>
<dbReference type="CDD" id="cd07377">
    <property type="entry name" value="WHTH_GntR"/>
    <property type="match status" value="1"/>
</dbReference>
<evidence type="ECO:0000256" key="2">
    <source>
        <dbReference type="ARBA" id="ARBA00023125"/>
    </source>
</evidence>
<dbReference type="Gene3D" id="1.10.10.10">
    <property type="entry name" value="Winged helix-like DNA-binding domain superfamily/Winged helix DNA-binding domain"/>
    <property type="match status" value="1"/>
</dbReference>
<dbReference type="SMART" id="SM00345">
    <property type="entry name" value="HTH_GNTR"/>
    <property type="match status" value="1"/>
</dbReference>
<dbReference type="SUPFAM" id="SSF64288">
    <property type="entry name" value="Chorismate lyase-like"/>
    <property type="match status" value="1"/>
</dbReference>
<evidence type="ECO:0000313" key="5">
    <source>
        <dbReference type="EMBL" id="GAL31679.1"/>
    </source>
</evidence>
<evidence type="ECO:0000313" key="6">
    <source>
        <dbReference type="Proteomes" id="UP000029224"/>
    </source>
</evidence>
<keyword evidence="2" id="KW-0238">DNA-binding</keyword>
<keyword evidence="1" id="KW-0805">Transcription regulation</keyword>
<gene>
    <name evidence="5" type="ORF">JCM19240_5110</name>
</gene>
<organism evidence="5 6">
    <name type="scientific">Vibrio maritimus</name>
    <dbReference type="NCBI Taxonomy" id="990268"/>
    <lineage>
        <taxon>Bacteria</taxon>
        <taxon>Pseudomonadati</taxon>
        <taxon>Pseudomonadota</taxon>
        <taxon>Gammaproteobacteria</taxon>
        <taxon>Vibrionales</taxon>
        <taxon>Vibrionaceae</taxon>
        <taxon>Vibrio</taxon>
    </lineage>
</organism>
<dbReference type="InterPro" id="IPR011663">
    <property type="entry name" value="UTRA"/>
</dbReference>
<evidence type="ECO:0000259" key="4">
    <source>
        <dbReference type="PROSITE" id="PS50949"/>
    </source>
</evidence>
<dbReference type="AlphaFoldDB" id="A0A090SYX4"/>
<dbReference type="InterPro" id="IPR036390">
    <property type="entry name" value="WH_DNA-bd_sf"/>
</dbReference>
<dbReference type="PRINTS" id="PR00035">
    <property type="entry name" value="HTHGNTR"/>
</dbReference>
<dbReference type="PANTHER" id="PTHR44846">
    <property type="entry name" value="MANNOSYL-D-GLYCERATE TRANSPORT/METABOLISM SYSTEM REPRESSOR MNGR-RELATED"/>
    <property type="match status" value="1"/>
</dbReference>
<evidence type="ECO:0000256" key="3">
    <source>
        <dbReference type="ARBA" id="ARBA00023163"/>
    </source>
</evidence>
<dbReference type="GO" id="GO:0003677">
    <property type="term" value="F:DNA binding"/>
    <property type="evidence" value="ECO:0007669"/>
    <property type="project" value="UniProtKB-KW"/>
</dbReference>
<dbReference type="PROSITE" id="PS50949">
    <property type="entry name" value="HTH_GNTR"/>
    <property type="match status" value="1"/>
</dbReference>
<dbReference type="Proteomes" id="UP000029224">
    <property type="component" value="Unassembled WGS sequence"/>
</dbReference>
<dbReference type="InterPro" id="IPR028978">
    <property type="entry name" value="Chorismate_lyase_/UTRA_dom_sf"/>
</dbReference>